<proteinExistence type="predicted"/>
<dbReference type="PANTHER" id="PTHR24148">
    <property type="entry name" value="ANKYRIN REPEAT DOMAIN-CONTAINING PROTEIN 39 HOMOLOG-RELATED"/>
    <property type="match status" value="1"/>
</dbReference>
<keyword evidence="3" id="KW-1185">Reference proteome</keyword>
<dbReference type="Proteomes" id="UP000799291">
    <property type="component" value="Unassembled WGS sequence"/>
</dbReference>
<sequence length="656" mass="74721">MPHQYCHFTLHGPHTIRVLHLRPASDLSAPIQCSLKAVSLDDYPKWQAHYTALSYSWDAQSPSCKVDCDNGSLLVTPNCDAAMRRLRDTRDEKILWIDSICIDQTEAGMKERNHQVALMGEIYKSAARVVVWLGESNSRVENAVKSLVHIAEATKGMGLHQRRESQQALRDRVRDMASRVTRASEDPLDPLFGCSWFHRMWTIQEVTLCFFDRAWVRCGSLEIPWAILIIGADALKSQGYKWGRWKAAMSTQRQLFAYLAGRRIEGAKVLFDNQPDPSDDLHNDPLMFSILINIRDKQATNPKDKIFALYGLLAELEIPFPSPDYALPIEDVYREAVIASIEYDKNLYILYHVPSDRRRASLASWVPDWAECGFEPDDPRYAVLRDRFAASGPGVPRWRFSEDRTRLILSGTIIDEVICHMDPLPDISRLTARNRGQATDETENPDIKAANFIEINKQCRTVLKTWIEMSQWADYPTGEDAKAALQRTLVNDQSENNAQASENDAFNKWYEAMQLSDLDMVERLLRKQGFGGEIPTLPGPREAALRAIRERVTDASLIMEMLQPDPMSFQSMVLAFSQKKCLFYTQNSYFGTAADPLPERIQPGDKIAAVSGLELPLLLRPVEEGYRLVTHVYVHGIMYGEAWPEREEELEEIVLV</sequence>
<reference evidence="2" key="1">
    <citation type="journal article" date="2020" name="Stud. Mycol.">
        <title>101 Dothideomycetes genomes: a test case for predicting lifestyles and emergence of pathogens.</title>
        <authorList>
            <person name="Haridas S."/>
            <person name="Albert R."/>
            <person name="Binder M."/>
            <person name="Bloem J."/>
            <person name="Labutti K."/>
            <person name="Salamov A."/>
            <person name="Andreopoulos B."/>
            <person name="Baker S."/>
            <person name="Barry K."/>
            <person name="Bills G."/>
            <person name="Bluhm B."/>
            <person name="Cannon C."/>
            <person name="Castanera R."/>
            <person name="Culley D."/>
            <person name="Daum C."/>
            <person name="Ezra D."/>
            <person name="Gonzalez J."/>
            <person name="Henrissat B."/>
            <person name="Kuo A."/>
            <person name="Liang C."/>
            <person name="Lipzen A."/>
            <person name="Lutzoni F."/>
            <person name="Magnuson J."/>
            <person name="Mondo S."/>
            <person name="Nolan M."/>
            <person name="Ohm R."/>
            <person name="Pangilinan J."/>
            <person name="Park H.-J."/>
            <person name="Ramirez L."/>
            <person name="Alfaro M."/>
            <person name="Sun H."/>
            <person name="Tritt A."/>
            <person name="Yoshinaga Y."/>
            <person name="Zwiers L.-H."/>
            <person name="Turgeon B."/>
            <person name="Goodwin S."/>
            <person name="Spatafora J."/>
            <person name="Crous P."/>
            <person name="Grigoriev I."/>
        </authorList>
    </citation>
    <scope>NUCLEOTIDE SEQUENCE</scope>
    <source>
        <strain evidence="2">CBS 122367</strain>
    </source>
</reference>
<dbReference type="EMBL" id="MU005579">
    <property type="protein sequence ID" value="KAF2685175.1"/>
    <property type="molecule type" value="Genomic_DNA"/>
</dbReference>
<dbReference type="InterPro" id="IPR010730">
    <property type="entry name" value="HET"/>
</dbReference>
<dbReference type="PANTHER" id="PTHR24148:SF64">
    <property type="entry name" value="HETEROKARYON INCOMPATIBILITY DOMAIN-CONTAINING PROTEIN"/>
    <property type="match status" value="1"/>
</dbReference>
<dbReference type="AlphaFoldDB" id="A0A6G1J4L3"/>
<dbReference type="Pfam" id="PF26639">
    <property type="entry name" value="Het-6_barrel"/>
    <property type="match status" value="1"/>
</dbReference>
<dbReference type="OrthoDB" id="194358at2759"/>
<dbReference type="Pfam" id="PF06985">
    <property type="entry name" value="HET"/>
    <property type="match status" value="1"/>
</dbReference>
<organism evidence="2 3">
    <name type="scientific">Lentithecium fluviatile CBS 122367</name>
    <dbReference type="NCBI Taxonomy" id="1168545"/>
    <lineage>
        <taxon>Eukaryota</taxon>
        <taxon>Fungi</taxon>
        <taxon>Dikarya</taxon>
        <taxon>Ascomycota</taxon>
        <taxon>Pezizomycotina</taxon>
        <taxon>Dothideomycetes</taxon>
        <taxon>Pleosporomycetidae</taxon>
        <taxon>Pleosporales</taxon>
        <taxon>Massarineae</taxon>
        <taxon>Lentitheciaceae</taxon>
        <taxon>Lentithecium</taxon>
    </lineage>
</organism>
<gene>
    <name evidence="2" type="ORF">K458DRAFT_417247</name>
</gene>
<feature type="domain" description="Heterokaryon incompatibility" evidence="1">
    <location>
        <begin position="50"/>
        <end position="205"/>
    </location>
</feature>
<evidence type="ECO:0000313" key="2">
    <source>
        <dbReference type="EMBL" id="KAF2685175.1"/>
    </source>
</evidence>
<evidence type="ECO:0000259" key="1">
    <source>
        <dbReference type="Pfam" id="PF06985"/>
    </source>
</evidence>
<name>A0A6G1J4L3_9PLEO</name>
<evidence type="ECO:0000313" key="3">
    <source>
        <dbReference type="Proteomes" id="UP000799291"/>
    </source>
</evidence>
<dbReference type="InterPro" id="IPR052895">
    <property type="entry name" value="HetReg/Transcr_Mod"/>
</dbReference>
<protein>
    <submittedName>
        <fullName evidence="2">HET-domain-containing protein</fullName>
    </submittedName>
</protein>
<accession>A0A6G1J4L3</accession>